<feature type="domain" description="Pyrrolo-quinoline quinone repeat" evidence="1">
    <location>
        <begin position="340"/>
        <end position="394"/>
    </location>
</feature>
<dbReference type="Proteomes" id="UP000315017">
    <property type="component" value="Chromosome"/>
</dbReference>
<dbReference type="SMART" id="SM00564">
    <property type="entry name" value="PQQ"/>
    <property type="match status" value="4"/>
</dbReference>
<dbReference type="InterPro" id="IPR011047">
    <property type="entry name" value="Quinoprotein_ADH-like_sf"/>
</dbReference>
<dbReference type="InterPro" id="IPR018391">
    <property type="entry name" value="PQQ_b-propeller_rpt"/>
</dbReference>
<dbReference type="Pfam" id="PF13360">
    <property type="entry name" value="PQQ_2"/>
    <property type="match status" value="2"/>
</dbReference>
<reference evidence="2 3" key="1">
    <citation type="submission" date="2019-02" db="EMBL/GenBank/DDBJ databases">
        <title>Deep-cultivation of Planctomycetes and their phenomic and genomic characterization uncovers novel biology.</title>
        <authorList>
            <person name="Wiegand S."/>
            <person name="Jogler M."/>
            <person name="Boedeker C."/>
            <person name="Pinto D."/>
            <person name="Vollmers J."/>
            <person name="Rivas-Marin E."/>
            <person name="Kohn T."/>
            <person name="Peeters S.H."/>
            <person name="Heuer A."/>
            <person name="Rast P."/>
            <person name="Oberbeckmann S."/>
            <person name="Bunk B."/>
            <person name="Jeske O."/>
            <person name="Meyerdierks A."/>
            <person name="Storesund J.E."/>
            <person name="Kallscheuer N."/>
            <person name="Luecker S."/>
            <person name="Lage O.M."/>
            <person name="Pohl T."/>
            <person name="Merkel B.J."/>
            <person name="Hornburger P."/>
            <person name="Mueller R.-W."/>
            <person name="Bruemmer F."/>
            <person name="Labrenz M."/>
            <person name="Spormann A.M."/>
            <person name="Op den Camp H."/>
            <person name="Overmann J."/>
            <person name="Amann R."/>
            <person name="Jetten M.S.M."/>
            <person name="Mascher T."/>
            <person name="Medema M.H."/>
            <person name="Devos D.P."/>
            <person name="Kaster A.-K."/>
            <person name="Ovreas L."/>
            <person name="Rohde M."/>
            <person name="Galperin M.Y."/>
            <person name="Jogler C."/>
        </authorList>
    </citation>
    <scope>NUCLEOTIDE SEQUENCE [LARGE SCALE GENOMIC DNA]</scope>
    <source>
        <strain evidence="2 3">ETA_A8</strain>
    </source>
</reference>
<protein>
    <submittedName>
        <fullName evidence="2">Outer membrane protein assembly factor BamB</fullName>
    </submittedName>
</protein>
<dbReference type="SUPFAM" id="SSF50998">
    <property type="entry name" value="Quinoprotein alcohol dehydrogenase-like"/>
    <property type="match status" value="1"/>
</dbReference>
<dbReference type="InterPro" id="IPR015943">
    <property type="entry name" value="WD40/YVTN_repeat-like_dom_sf"/>
</dbReference>
<dbReference type="KEGG" id="aagg:ETAA8_54790"/>
<dbReference type="AlphaFoldDB" id="A0A517YJF4"/>
<evidence type="ECO:0000259" key="1">
    <source>
        <dbReference type="Pfam" id="PF13360"/>
    </source>
</evidence>
<dbReference type="Gene3D" id="2.130.10.10">
    <property type="entry name" value="YVTN repeat-like/Quinoprotein amine dehydrogenase"/>
    <property type="match status" value="1"/>
</dbReference>
<keyword evidence="3" id="KW-1185">Reference proteome</keyword>
<gene>
    <name evidence="2" type="primary">bamB_8</name>
    <name evidence="2" type="ORF">ETAA8_54790</name>
</gene>
<proteinExistence type="predicted"/>
<feature type="domain" description="Pyrrolo-quinoline quinone repeat" evidence="1">
    <location>
        <begin position="79"/>
        <end position="312"/>
    </location>
</feature>
<organism evidence="2 3">
    <name type="scientific">Anatilimnocola aggregata</name>
    <dbReference type="NCBI Taxonomy" id="2528021"/>
    <lineage>
        <taxon>Bacteria</taxon>
        <taxon>Pseudomonadati</taxon>
        <taxon>Planctomycetota</taxon>
        <taxon>Planctomycetia</taxon>
        <taxon>Pirellulales</taxon>
        <taxon>Pirellulaceae</taxon>
        <taxon>Anatilimnocola</taxon>
    </lineage>
</organism>
<sequence length="441" mass="47849">MMTVRFPTFKNSSHPIGLDMPCSPLFKQIAVSFVSIVLSGSFVALIAAEEQWNQYRGPNADGTSAATGLPTKWSETENVKWRAPIRGKAWSSPVVWNQQIWLTTAPADGKELFAICLDRETGKVLHDVKVFDVASPQYCHDRNSYASCTPFVEADRVYVHYGVHGTACLDTKTGKVLWTRNDLECNHHRGAGSSPIVWQDLLILTFDGFDVQYVVALDKETGKTVWKTDRGFNYGTDNGDVMKAYGTPRVVEVGGQLELVSPSAGSTAAYDPRTGKELWQVKSGGMNAAGRPVVSKDTAFIGTADGGMHLFAVKLGGRGDVTGTHVNWKLAKGYPRYASPILVDGLLYMGNEQGIITCVDAETGEVKYQNRLGGLFMSSPVYADGKLYFFAEEGICHVIKPGPEFVSLAENKLAGGFMASPAIAGKALILRTKDAVVCVAE</sequence>
<dbReference type="InterPro" id="IPR002372">
    <property type="entry name" value="PQQ_rpt_dom"/>
</dbReference>
<dbReference type="PANTHER" id="PTHR34512">
    <property type="entry name" value="CELL SURFACE PROTEIN"/>
    <property type="match status" value="1"/>
</dbReference>
<dbReference type="EMBL" id="CP036274">
    <property type="protein sequence ID" value="QDU30351.1"/>
    <property type="molecule type" value="Genomic_DNA"/>
</dbReference>
<evidence type="ECO:0000313" key="2">
    <source>
        <dbReference type="EMBL" id="QDU30351.1"/>
    </source>
</evidence>
<dbReference type="PANTHER" id="PTHR34512:SF30">
    <property type="entry name" value="OUTER MEMBRANE PROTEIN ASSEMBLY FACTOR BAMB"/>
    <property type="match status" value="1"/>
</dbReference>
<accession>A0A517YJF4</accession>
<dbReference type="Gene3D" id="2.40.10.480">
    <property type="match status" value="1"/>
</dbReference>
<evidence type="ECO:0000313" key="3">
    <source>
        <dbReference type="Proteomes" id="UP000315017"/>
    </source>
</evidence>
<name>A0A517YJF4_9BACT</name>